<keyword evidence="6" id="KW-1185">Reference proteome</keyword>
<evidence type="ECO:0000256" key="3">
    <source>
        <dbReference type="ARBA" id="ARBA00023163"/>
    </source>
</evidence>
<evidence type="ECO:0000259" key="4">
    <source>
        <dbReference type="PROSITE" id="PS51118"/>
    </source>
</evidence>
<accession>A0A7Y0E0Q3</accession>
<keyword evidence="2" id="KW-0238">DNA-binding</keyword>
<dbReference type="PANTHER" id="PTHR33204">
    <property type="entry name" value="TRANSCRIPTIONAL REGULATOR, MARR FAMILY"/>
    <property type="match status" value="1"/>
</dbReference>
<dbReference type="GO" id="GO:0003677">
    <property type="term" value="F:DNA binding"/>
    <property type="evidence" value="ECO:0007669"/>
    <property type="project" value="UniProtKB-KW"/>
</dbReference>
<evidence type="ECO:0000313" key="5">
    <source>
        <dbReference type="EMBL" id="NMM45071.1"/>
    </source>
</evidence>
<evidence type="ECO:0000313" key="6">
    <source>
        <dbReference type="Proteomes" id="UP000539372"/>
    </source>
</evidence>
<organism evidence="5 6">
    <name type="scientific">Pacificispira spongiicola</name>
    <dbReference type="NCBI Taxonomy" id="2729598"/>
    <lineage>
        <taxon>Bacteria</taxon>
        <taxon>Pseudomonadati</taxon>
        <taxon>Pseudomonadota</taxon>
        <taxon>Alphaproteobacteria</taxon>
        <taxon>Rhodospirillales</taxon>
        <taxon>Rhodospirillaceae</taxon>
        <taxon>Pacificispira</taxon>
    </lineage>
</organism>
<dbReference type="InterPro" id="IPR036390">
    <property type="entry name" value="WH_DNA-bd_sf"/>
</dbReference>
<dbReference type="AlphaFoldDB" id="A0A7Y0E0Q3"/>
<dbReference type="SUPFAM" id="SSF46785">
    <property type="entry name" value="Winged helix' DNA-binding domain"/>
    <property type="match status" value="1"/>
</dbReference>
<sequence length="153" mass="17381">MTGSIKKHASQCLVAHGLDIFGDRWTLLVLRDMILYGKRRYGEFLEAEEAIATNVLADRLKRLAAEGLVTVSKDPDNRRSNIYTLTDKGLSLMPVIFEIMKWSAQYCDLNERRRKLIARLTAEPDTVMAEIRAREAANENPAETAARLHLLPR</sequence>
<gene>
    <name evidence="5" type="ORF">HH303_11320</name>
</gene>
<proteinExistence type="predicted"/>
<dbReference type="Gene3D" id="1.10.10.10">
    <property type="entry name" value="Winged helix-like DNA-binding domain superfamily/Winged helix DNA-binding domain"/>
    <property type="match status" value="1"/>
</dbReference>
<reference evidence="5 6" key="1">
    <citation type="submission" date="2020-04" db="EMBL/GenBank/DDBJ databases">
        <title>Rhodospirillaceae bacterium KN72 isolated from deep sea.</title>
        <authorList>
            <person name="Zhang D.-C."/>
        </authorList>
    </citation>
    <scope>NUCLEOTIDE SEQUENCE [LARGE SCALE GENOMIC DNA]</scope>
    <source>
        <strain evidence="5 6">KN72</strain>
    </source>
</reference>
<dbReference type="PANTHER" id="PTHR33204:SF37">
    <property type="entry name" value="HTH-TYPE TRANSCRIPTIONAL REGULATOR YODB"/>
    <property type="match status" value="1"/>
</dbReference>
<dbReference type="InterPro" id="IPR002577">
    <property type="entry name" value="HTH_HxlR"/>
</dbReference>
<dbReference type="PROSITE" id="PS51118">
    <property type="entry name" value="HTH_HXLR"/>
    <property type="match status" value="1"/>
</dbReference>
<keyword evidence="1" id="KW-0805">Transcription regulation</keyword>
<name>A0A7Y0E0Q3_9PROT</name>
<comment type="caution">
    <text evidence="5">The sequence shown here is derived from an EMBL/GenBank/DDBJ whole genome shotgun (WGS) entry which is preliminary data.</text>
</comment>
<keyword evidence="3" id="KW-0804">Transcription</keyword>
<evidence type="ECO:0000256" key="2">
    <source>
        <dbReference type="ARBA" id="ARBA00023125"/>
    </source>
</evidence>
<dbReference type="Proteomes" id="UP000539372">
    <property type="component" value="Unassembled WGS sequence"/>
</dbReference>
<feature type="domain" description="HTH hxlR-type" evidence="4">
    <location>
        <begin position="12"/>
        <end position="111"/>
    </location>
</feature>
<dbReference type="Pfam" id="PF01638">
    <property type="entry name" value="HxlR"/>
    <property type="match status" value="1"/>
</dbReference>
<dbReference type="InterPro" id="IPR036388">
    <property type="entry name" value="WH-like_DNA-bd_sf"/>
</dbReference>
<dbReference type="EMBL" id="JABBNT010000003">
    <property type="protein sequence ID" value="NMM45071.1"/>
    <property type="molecule type" value="Genomic_DNA"/>
</dbReference>
<evidence type="ECO:0000256" key="1">
    <source>
        <dbReference type="ARBA" id="ARBA00023015"/>
    </source>
</evidence>
<protein>
    <submittedName>
        <fullName evidence="5">Helix-turn-helix transcriptional regulator</fullName>
    </submittedName>
</protein>
<dbReference type="RefSeq" id="WP_169625446.1">
    <property type="nucleotide sequence ID" value="NZ_JABBNT010000003.1"/>
</dbReference>